<gene>
    <name evidence="2" type="ORF">AKL17_3747</name>
</gene>
<organism evidence="2 3">
    <name type="scientific">Frigidibacter mobilis</name>
    <dbReference type="NCBI Taxonomy" id="1335048"/>
    <lineage>
        <taxon>Bacteria</taxon>
        <taxon>Pseudomonadati</taxon>
        <taxon>Pseudomonadota</taxon>
        <taxon>Alphaproteobacteria</taxon>
        <taxon>Rhodobacterales</taxon>
        <taxon>Paracoccaceae</taxon>
        <taxon>Frigidibacter</taxon>
    </lineage>
</organism>
<protein>
    <recommendedName>
        <fullName evidence="4">Permease</fullName>
    </recommendedName>
</protein>
<keyword evidence="3" id="KW-1185">Reference proteome</keyword>
<evidence type="ECO:0000256" key="1">
    <source>
        <dbReference type="SAM" id="Phobius"/>
    </source>
</evidence>
<keyword evidence="1" id="KW-0472">Membrane</keyword>
<sequence length="169" mass="17467">MNVVIGTVMIWAAALWTLRHLRRISPERLPHVRAEAQHLFLIMLPRTIIGLTGAGFMAELLPQDDVRALFGPGSGLAGVMLASGLGALVPGGPVVAFAVGAAALKAGAGVGALLAFITGWSICSMTRTLTHEAAIMGWSFLGRRLLVSWPAPLVIGAVSLGVAGLLGLD</sequence>
<dbReference type="RefSeq" id="WP_066815729.1">
    <property type="nucleotide sequence ID" value="NZ_CP012661.1"/>
</dbReference>
<accession>A0A159Z8J1</accession>
<dbReference type="EMBL" id="CP012661">
    <property type="protein sequence ID" value="AMY70970.1"/>
    <property type="molecule type" value="Genomic_DNA"/>
</dbReference>
<dbReference type="Proteomes" id="UP000076128">
    <property type="component" value="Chromosome"/>
</dbReference>
<reference evidence="2 3" key="1">
    <citation type="submission" date="2015-09" db="EMBL/GenBank/DDBJ databases">
        <title>Complete genome sequence of Defluviimonas alba cai42t isolated from an oilfield in Xinjiang.</title>
        <authorList>
            <person name="Geng S."/>
            <person name="Pan X."/>
            <person name="Wu X."/>
        </authorList>
    </citation>
    <scope>NUCLEOTIDE SEQUENCE [LARGE SCALE GENOMIC DNA]</scope>
    <source>
        <strain evidence="3">cai42</strain>
    </source>
</reference>
<proteinExistence type="predicted"/>
<evidence type="ECO:0008006" key="4">
    <source>
        <dbReference type="Google" id="ProtNLM"/>
    </source>
</evidence>
<feature type="transmembrane region" description="Helical" evidence="1">
    <location>
        <begin position="145"/>
        <end position="168"/>
    </location>
</feature>
<dbReference type="STRING" id="1335048.AKL17_3747"/>
<dbReference type="KEGG" id="daa:AKL17_3747"/>
<dbReference type="AlphaFoldDB" id="A0A159Z8J1"/>
<feature type="transmembrane region" description="Helical" evidence="1">
    <location>
        <begin position="95"/>
        <end position="117"/>
    </location>
</feature>
<feature type="transmembrane region" description="Helical" evidence="1">
    <location>
        <begin position="39"/>
        <end position="61"/>
    </location>
</feature>
<keyword evidence="1" id="KW-1133">Transmembrane helix</keyword>
<feature type="transmembrane region" description="Helical" evidence="1">
    <location>
        <begin position="68"/>
        <end position="89"/>
    </location>
</feature>
<dbReference type="OrthoDB" id="5797386at2"/>
<evidence type="ECO:0000313" key="2">
    <source>
        <dbReference type="EMBL" id="AMY70970.1"/>
    </source>
</evidence>
<name>A0A159Z8J1_9RHOB</name>
<evidence type="ECO:0000313" key="3">
    <source>
        <dbReference type="Proteomes" id="UP000076128"/>
    </source>
</evidence>
<keyword evidence="1" id="KW-0812">Transmembrane</keyword>